<dbReference type="SMART" id="SM00895">
    <property type="entry name" value="FCD"/>
    <property type="match status" value="1"/>
</dbReference>
<dbReference type="PANTHER" id="PTHR43537">
    <property type="entry name" value="TRANSCRIPTIONAL REGULATOR, GNTR FAMILY"/>
    <property type="match status" value="1"/>
</dbReference>
<dbReference type="SUPFAM" id="SSF46785">
    <property type="entry name" value="Winged helix' DNA-binding domain"/>
    <property type="match status" value="1"/>
</dbReference>
<feature type="domain" description="HTH gntR-type" evidence="5">
    <location>
        <begin position="15"/>
        <end position="82"/>
    </location>
</feature>
<dbReference type="Proteomes" id="UP001139447">
    <property type="component" value="Unassembled WGS sequence"/>
</dbReference>
<evidence type="ECO:0000259" key="5">
    <source>
        <dbReference type="PROSITE" id="PS50949"/>
    </source>
</evidence>
<keyword evidence="3" id="KW-0804">Transcription</keyword>
<evidence type="ECO:0000256" key="1">
    <source>
        <dbReference type="ARBA" id="ARBA00023015"/>
    </source>
</evidence>
<reference evidence="6" key="1">
    <citation type="submission" date="2022-03" db="EMBL/GenBank/DDBJ databases">
        <authorList>
            <person name="Woo C.Y."/>
        </authorList>
    </citation>
    <scope>NUCLEOTIDE SEQUENCE</scope>
    <source>
        <strain evidence="6">CYS-02</strain>
    </source>
</reference>
<dbReference type="GO" id="GO:0003700">
    <property type="term" value="F:DNA-binding transcription factor activity"/>
    <property type="evidence" value="ECO:0007669"/>
    <property type="project" value="InterPro"/>
</dbReference>
<dbReference type="Gene3D" id="1.20.120.530">
    <property type="entry name" value="GntR ligand-binding domain-like"/>
    <property type="match status" value="1"/>
</dbReference>
<proteinExistence type="predicted"/>
<organism evidence="6 7">
    <name type="scientific">Variovorax terrae</name>
    <dbReference type="NCBI Taxonomy" id="2923278"/>
    <lineage>
        <taxon>Bacteria</taxon>
        <taxon>Pseudomonadati</taxon>
        <taxon>Pseudomonadota</taxon>
        <taxon>Betaproteobacteria</taxon>
        <taxon>Burkholderiales</taxon>
        <taxon>Comamonadaceae</taxon>
        <taxon>Variovorax</taxon>
    </lineage>
</organism>
<dbReference type="EMBL" id="JALGBI010000003">
    <property type="protein sequence ID" value="MCJ0765770.1"/>
    <property type="molecule type" value="Genomic_DNA"/>
</dbReference>
<protein>
    <submittedName>
        <fullName evidence="6">Phosphonate utilization associated transcriptional regulator</fullName>
    </submittedName>
</protein>
<dbReference type="InterPro" id="IPR036390">
    <property type="entry name" value="WH_DNA-bd_sf"/>
</dbReference>
<dbReference type="CDD" id="cd07377">
    <property type="entry name" value="WHTH_GntR"/>
    <property type="match status" value="1"/>
</dbReference>
<accession>A0A9X2AQ96</accession>
<feature type="compositionally biased region" description="Basic and acidic residues" evidence="4">
    <location>
        <begin position="239"/>
        <end position="248"/>
    </location>
</feature>
<dbReference type="GO" id="GO:0003677">
    <property type="term" value="F:DNA binding"/>
    <property type="evidence" value="ECO:0007669"/>
    <property type="project" value="UniProtKB-KW"/>
</dbReference>
<comment type="caution">
    <text evidence="6">The sequence shown here is derived from an EMBL/GenBank/DDBJ whole genome shotgun (WGS) entry which is preliminary data.</text>
</comment>
<dbReference type="NCBIfam" id="TIGR03338">
    <property type="entry name" value="phnR_burk"/>
    <property type="match status" value="1"/>
</dbReference>
<evidence type="ECO:0000256" key="4">
    <source>
        <dbReference type="SAM" id="MobiDB-lite"/>
    </source>
</evidence>
<evidence type="ECO:0000313" key="6">
    <source>
        <dbReference type="EMBL" id="MCJ0765770.1"/>
    </source>
</evidence>
<dbReference type="PROSITE" id="PS50949">
    <property type="entry name" value="HTH_GNTR"/>
    <property type="match status" value="1"/>
</dbReference>
<dbReference type="InterPro" id="IPR011711">
    <property type="entry name" value="GntR_C"/>
</dbReference>
<dbReference type="SUPFAM" id="SSF48008">
    <property type="entry name" value="GntR ligand-binding domain-like"/>
    <property type="match status" value="1"/>
</dbReference>
<keyword evidence="7" id="KW-1185">Reference proteome</keyword>
<dbReference type="Pfam" id="PF00392">
    <property type="entry name" value="GntR"/>
    <property type="match status" value="1"/>
</dbReference>
<keyword evidence="1" id="KW-0805">Transcription regulation</keyword>
<keyword evidence="2" id="KW-0238">DNA-binding</keyword>
<gene>
    <name evidence="6" type="ORF">MMF98_21360</name>
</gene>
<dbReference type="InterPro" id="IPR000524">
    <property type="entry name" value="Tscrpt_reg_HTH_GntR"/>
</dbReference>
<dbReference type="AlphaFoldDB" id="A0A9X2AQ96"/>
<name>A0A9X2AQ96_9BURK</name>
<dbReference type="InterPro" id="IPR017723">
    <property type="entry name" value="Tscrpt_reg_AEP_util-assoc"/>
</dbReference>
<dbReference type="SMART" id="SM00345">
    <property type="entry name" value="HTH_GNTR"/>
    <property type="match status" value="1"/>
</dbReference>
<evidence type="ECO:0000256" key="2">
    <source>
        <dbReference type="ARBA" id="ARBA00023125"/>
    </source>
</evidence>
<dbReference type="Pfam" id="PF07729">
    <property type="entry name" value="FCD"/>
    <property type="match status" value="1"/>
</dbReference>
<dbReference type="InterPro" id="IPR008920">
    <property type="entry name" value="TF_FadR/GntR_C"/>
</dbReference>
<evidence type="ECO:0000256" key="3">
    <source>
        <dbReference type="ARBA" id="ARBA00023163"/>
    </source>
</evidence>
<dbReference type="PANTHER" id="PTHR43537:SF24">
    <property type="entry name" value="GLUCONATE OPERON TRANSCRIPTIONAL REPRESSOR"/>
    <property type="match status" value="1"/>
</dbReference>
<evidence type="ECO:0000313" key="7">
    <source>
        <dbReference type="Proteomes" id="UP001139447"/>
    </source>
</evidence>
<dbReference type="InterPro" id="IPR036388">
    <property type="entry name" value="WH-like_DNA-bd_sf"/>
</dbReference>
<sequence length="248" mass="27653">MNAALHPTIALLQSSSLTTVVQQEIERAILAGEYAPGSKLIEATLAEKMGVSRGPVREAFRMLEEAGLVRNEKNRGVFVRDIPIDEAVEIFDLRAAMDELVGRQLARNITPAQLKEIKGLVDAMERAVKAEDAYNYHLLNLRFHDRLVEMAGNRKLTAIYRKLIKELSLFRRLNLADGWLLPISASEHRQIVKAIASGDADAAGRALFDHVMESKERTIENDLRRQARLGAGASSDTPDPERPKRGKH</sequence>
<feature type="region of interest" description="Disordered" evidence="4">
    <location>
        <begin position="218"/>
        <end position="248"/>
    </location>
</feature>
<dbReference type="Gene3D" id="1.10.10.10">
    <property type="entry name" value="Winged helix-like DNA-binding domain superfamily/Winged helix DNA-binding domain"/>
    <property type="match status" value="1"/>
</dbReference>